<evidence type="ECO:0000313" key="2">
    <source>
        <dbReference type="Proteomes" id="UP000076630"/>
    </source>
</evidence>
<dbReference type="RefSeq" id="WP_038988163.1">
    <property type="nucleotide sequence ID" value="NZ_JACAJP010000041.1"/>
</dbReference>
<dbReference type="EMBL" id="LQNU01000046">
    <property type="protein sequence ID" value="KZE82271.1"/>
    <property type="molecule type" value="Genomic_DNA"/>
</dbReference>
<dbReference type="OrthoDB" id="768940at2"/>
<reference evidence="1 2" key="1">
    <citation type="submission" date="2016-01" db="EMBL/GenBank/DDBJ databases">
        <title>Whole genome sequencing of Myroides marinus L41.</title>
        <authorList>
            <person name="Hong K.W."/>
        </authorList>
    </citation>
    <scope>NUCLEOTIDE SEQUENCE [LARGE SCALE GENOMIC DNA]</scope>
    <source>
        <strain evidence="1 2">L41</strain>
    </source>
</reference>
<accession>A0A161UWD0</accession>
<dbReference type="PROSITE" id="PS51257">
    <property type="entry name" value="PROKAR_LIPOPROTEIN"/>
    <property type="match status" value="1"/>
</dbReference>
<keyword evidence="2" id="KW-1185">Reference proteome</keyword>
<sequence length="138" mass="16842">MKKTAIYSFYVLLLISCVNNNEIERILLDKNEEKTIFWDYYASEDNINYQFLGYKMSFVSKNNYRLFYSKRKDKIYQNHHVREDLIESISEREWHVDPKNMKMSLDIDLFIIEKYNKDTIFMKGDGYNGRYMLIKNIK</sequence>
<evidence type="ECO:0000313" key="1">
    <source>
        <dbReference type="EMBL" id="KZE82271.1"/>
    </source>
</evidence>
<proteinExistence type="predicted"/>
<evidence type="ECO:0008006" key="3">
    <source>
        <dbReference type="Google" id="ProtNLM"/>
    </source>
</evidence>
<protein>
    <recommendedName>
        <fullName evidence="3">Lipoprotein</fullName>
    </recommendedName>
</protein>
<gene>
    <name evidence="1" type="ORF">AV926_07180</name>
</gene>
<dbReference type="AlphaFoldDB" id="A0A161UWD0"/>
<comment type="caution">
    <text evidence="1">The sequence shown here is derived from an EMBL/GenBank/DDBJ whole genome shotgun (WGS) entry which is preliminary data.</text>
</comment>
<name>A0A161UWD0_9FLAO</name>
<organism evidence="1 2">
    <name type="scientific">Myroides marinus</name>
    <dbReference type="NCBI Taxonomy" id="703342"/>
    <lineage>
        <taxon>Bacteria</taxon>
        <taxon>Pseudomonadati</taxon>
        <taxon>Bacteroidota</taxon>
        <taxon>Flavobacteriia</taxon>
        <taxon>Flavobacteriales</taxon>
        <taxon>Flavobacteriaceae</taxon>
        <taxon>Myroides</taxon>
    </lineage>
</organism>
<dbReference type="Proteomes" id="UP000076630">
    <property type="component" value="Unassembled WGS sequence"/>
</dbReference>